<evidence type="ECO:0000256" key="1">
    <source>
        <dbReference type="ARBA" id="ARBA00023015"/>
    </source>
</evidence>
<accession>A0ABW9CYW7</accession>
<comment type="caution">
    <text evidence="5">The sequence shown here is derived from an EMBL/GenBank/DDBJ whole genome shotgun (WGS) entry which is preliminary data.</text>
</comment>
<dbReference type="GO" id="GO:0003677">
    <property type="term" value="F:DNA binding"/>
    <property type="evidence" value="ECO:0007669"/>
    <property type="project" value="UniProtKB-KW"/>
</dbReference>
<name>A0ABW9CYW7_9BURK</name>
<dbReference type="InterPro" id="IPR046335">
    <property type="entry name" value="LacI/GalR-like_sensor"/>
</dbReference>
<feature type="domain" description="HTH lacI-type" evidence="4">
    <location>
        <begin position="13"/>
        <end position="67"/>
    </location>
</feature>
<keyword evidence="3" id="KW-0804">Transcription</keyword>
<dbReference type="EMBL" id="JAQQBZ010000001">
    <property type="protein sequence ID" value="MFM0591821.1"/>
    <property type="molecule type" value="Genomic_DNA"/>
</dbReference>
<dbReference type="RefSeq" id="WP_408208604.1">
    <property type="nucleotide sequence ID" value="NZ_JAQQBZ010000001.1"/>
</dbReference>
<dbReference type="PANTHER" id="PTHR30146:SF109">
    <property type="entry name" value="HTH-TYPE TRANSCRIPTIONAL REGULATOR GALS"/>
    <property type="match status" value="1"/>
</dbReference>
<keyword evidence="1" id="KW-0805">Transcription regulation</keyword>
<sequence>MSEQTDPVKRKPATSYDVARAAGVAQSTVSRCFSADSLISAETRQRVLSAAAELGYTPNTLARSLITQRSNTVALVITGYTMRDSPNVMYTLADALARQSMRVMLITAENDEDLRPAVLDLLGFPLDGLITCASMHADDSRQFLRRGVAMVSYNRKIEVPKVDAVLADHDGASRQIAEHLVRAGHKHLLCVAGPEEAPVSRERIDGFTAAVREAGLEVPHVLHTDFSYDDCKARFLAYVGKAKRLPQGIFCANDELAFAIMDACRYDLQLRVPEDVSIVGFDDVAVAERPSYLLSTVRPPAEVMANKAVELLLRRIREPDVRARTLRFDCELVERASARFGKP</sequence>
<dbReference type="InterPro" id="IPR028082">
    <property type="entry name" value="Peripla_BP_I"/>
</dbReference>
<evidence type="ECO:0000259" key="4">
    <source>
        <dbReference type="PROSITE" id="PS50932"/>
    </source>
</evidence>
<dbReference type="SMART" id="SM00354">
    <property type="entry name" value="HTH_LACI"/>
    <property type="match status" value="1"/>
</dbReference>
<evidence type="ECO:0000313" key="6">
    <source>
        <dbReference type="Proteomes" id="UP001629367"/>
    </source>
</evidence>
<dbReference type="Proteomes" id="UP001629367">
    <property type="component" value="Unassembled WGS sequence"/>
</dbReference>
<dbReference type="InterPro" id="IPR000843">
    <property type="entry name" value="HTH_LacI"/>
</dbReference>
<dbReference type="CDD" id="cd06278">
    <property type="entry name" value="PBP1_LacI-like"/>
    <property type="match status" value="1"/>
</dbReference>
<dbReference type="SUPFAM" id="SSF47413">
    <property type="entry name" value="lambda repressor-like DNA-binding domains"/>
    <property type="match status" value="1"/>
</dbReference>
<dbReference type="CDD" id="cd01392">
    <property type="entry name" value="HTH_LacI"/>
    <property type="match status" value="1"/>
</dbReference>
<organism evidence="5 6">
    <name type="scientific">Paraburkholderia dilworthii</name>
    <dbReference type="NCBI Taxonomy" id="948106"/>
    <lineage>
        <taxon>Bacteria</taxon>
        <taxon>Pseudomonadati</taxon>
        <taxon>Pseudomonadota</taxon>
        <taxon>Betaproteobacteria</taxon>
        <taxon>Burkholderiales</taxon>
        <taxon>Burkholderiaceae</taxon>
        <taxon>Paraburkholderia</taxon>
    </lineage>
</organism>
<dbReference type="Pfam" id="PF13377">
    <property type="entry name" value="Peripla_BP_3"/>
    <property type="match status" value="1"/>
</dbReference>
<dbReference type="Gene3D" id="3.40.50.2300">
    <property type="match status" value="2"/>
</dbReference>
<dbReference type="PANTHER" id="PTHR30146">
    <property type="entry name" value="LACI-RELATED TRANSCRIPTIONAL REPRESSOR"/>
    <property type="match status" value="1"/>
</dbReference>
<evidence type="ECO:0000256" key="3">
    <source>
        <dbReference type="ARBA" id="ARBA00023163"/>
    </source>
</evidence>
<evidence type="ECO:0000313" key="5">
    <source>
        <dbReference type="EMBL" id="MFM0591821.1"/>
    </source>
</evidence>
<dbReference type="Pfam" id="PF00356">
    <property type="entry name" value="LacI"/>
    <property type="match status" value="1"/>
</dbReference>
<proteinExistence type="predicted"/>
<dbReference type="Gene3D" id="1.10.260.40">
    <property type="entry name" value="lambda repressor-like DNA-binding domains"/>
    <property type="match status" value="1"/>
</dbReference>
<gene>
    <name evidence="5" type="ORF">PQQ68_02250</name>
</gene>
<dbReference type="SUPFAM" id="SSF53822">
    <property type="entry name" value="Periplasmic binding protein-like I"/>
    <property type="match status" value="1"/>
</dbReference>
<dbReference type="PROSITE" id="PS50932">
    <property type="entry name" value="HTH_LACI_2"/>
    <property type="match status" value="1"/>
</dbReference>
<protein>
    <submittedName>
        <fullName evidence="5">LacI family DNA-binding transcriptional regulator</fullName>
    </submittedName>
</protein>
<evidence type="ECO:0000256" key="2">
    <source>
        <dbReference type="ARBA" id="ARBA00023125"/>
    </source>
</evidence>
<keyword evidence="2 5" id="KW-0238">DNA-binding</keyword>
<dbReference type="InterPro" id="IPR010982">
    <property type="entry name" value="Lambda_DNA-bd_dom_sf"/>
</dbReference>
<keyword evidence="6" id="KW-1185">Reference proteome</keyword>
<reference evidence="5 6" key="1">
    <citation type="journal article" date="2024" name="Chem. Sci.">
        <title>Discovery of megapolipeptins by genome mining of a Burkholderiales bacteria collection.</title>
        <authorList>
            <person name="Paulo B.S."/>
            <person name="Recchia M.J.J."/>
            <person name="Lee S."/>
            <person name="Fergusson C.H."/>
            <person name="Romanowski S.B."/>
            <person name="Hernandez A."/>
            <person name="Krull N."/>
            <person name="Liu D.Y."/>
            <person name="Cavanagh H."/>
            <person name="Bos A."/>
            <person name="Gray C.A."/>
            <person name="Murphy B.T."/>
            <person name="Linington R.G."/>
            <person name="Eustaquio A.S."/>
        </authorList>
    </citation>
    <scope>NUCLEOTIDE SEQUENCE [LARGE SCALE GENOMIC DNA]</scope>
    <source>
        <strain evidence="5 6">RL17-335-BIF-A</strain>
    </source>
</reference>